<dbReference type="EMBL" id="JAHZIJ010000018">
    <property type="protein sequence ID" value="MBW7476950.1"/>
    <property type="molecule type" value="Genomic_DNA"/>
</dbReference>
<comment type="caution">
    <text evidence="3">The sequence shown here is derived from an EMBL/GenBank/DDBJ whole genome shotgun (WGS) entry which is preliminary data.</text>
</comment>
<dbReference type="PANTHER" id="PTHR30272:SF1">
    <property type="entry name" value="3-HYDROXYACYL-[ACYL-CARRIER-PROTEIN] DEHYDRATASE"/>
    <property type="match status" value="1"/>
</dbReference>
<dbReference type="CDD" id="cd01288">
    <property type="entry name" value="FabZ"/>
    <property type="match status" value="1"/>
</dbReference>
<name>A0ABS7DAN5_9BACL</name>
<dbReference type="EC" id="4.2.1.59" evidence="3"/>
<dbReference type="RefSeq" id="WP_219874199.1">
    <property type="nucleotide sequence ID" value="NZ_JAHZIJ010000018.1"/>
</dbReference>
<evidence type="ECO:0000256" key="2">
    <source>
        <dbReference type="ARBA" id="ARBA00023239"/>
    </source>
</evidence>
<evidence type="ECO:0000256" key="1">
    <source>
        <dbReference type="ARBA" id="ARBA00009174"/>
    </source>
</evidence>
<dbReference type="Pfam" id="PF07977">
    <property type="entry name" value="FabA"/>
    <property type="match status" value="1"/>
</dbReference>
<dbReference type="NCBIfam" id="NF000582">
    <property type="entry name" value="PRK00006.1"/>
    <property type="match status" value="1"/>
</dbReference>
<comment type="similarity">
    <text evidence="1">Belongs to the thioester dehydratase family. FabZ subfamily.</text>
</comment>
<evidence type="ECO:0000313" key="4">
    <source>
        <dbReference type="Proteomes" id="UP000812277"/>
    </source>
</evidence>
<dbReference type="InterPro" id="IPR013114">
    <property type="entry name" value="FabA_FabZ"/>
</dbReference>
<dbReference type="Gene3D" id="3.10.129.10">
    <property type="entry name" value="Hotdog Thioesterase"/>
    <property type="match status" value="1"/>
</dbReference>
<keyword evidence="2 3" id="KW-0456">Lyase</keyword>
<dbReference type="InterPro" id="IPR029069">
    <property type="entry name" value="HotDog_dom_sf"/>
</dbReference>
<dbReference type="Proteomes" id="UP000812277">
    <property type="component" value="Unassembled WGS sequence"/>
</dbReference>
<evidence type="ECO:0000313" key="3">
    <source>
        <dbReference type="EMBL" id="MBW7476950.1"/>
    </source>
</evidence>
<dbReference type="PANTHER" id="PTHR30272">
    <property type="entry name" value="3-HYDROXYACYL-[ACYL-CARRIER-PROTEIN] DEHYDRATASE"/>
    <property type="match status" value="1"/>
</dbReference>
<protein>
    <submittedName>
        <fullName evidence="3">3-hydroxyacyl-ACP dehydratase FabZ</fullName>
        <ecNumber evidence="3">4.2.1.59</ecNumber>
    </submittedName>
</protein>
<sequence>MKTKYSFDEVKEMLPQAYPFVLIDTIENIAAGESIVCLKNISGNEWMFPGHFPSKAIYPGVLLNEGMAQACILLFKISRPELDDPNTNFYLTAVKSRFLKPVVPGDQVRYVCKVLKMVGTGGIVEAEAVVDGTIVAKAELTFAAARANAAISS</sequence>
<keyword evidence="4" id="KW-1185">Reference proteome</keyword>
<dbReference type="GO" id="GO:0019171">
    <property type="term" value="F:(3R)-hydroxyacyl-[acyl-carrier-protein] dehydratase activity"/>
    <property type="evidence" value="ECO:0007669"/>
    <property type="project" value="UniProtKB-EC"/>
</dbReference>
<gene>
    <name evidence="3" type="primary">fabZ</name>
    <name evidence="3" type="ORF">K0T92_19720</name>
</gene>
<reference evidence="3 4" key="1">
    <citation type="submission" date="2021-07" db="EMBL/GenBank/DDBJ databases">
        <title>Paenibacillus radiodurans sp. nov., isolated from the southeastern edge of Tengger Desert.</title>
        <authorList>
            <person name="Zhang G."/>
        </authorList>
    </citation>
    <scope>NUCLEOTIDE SEQUENCE [LARGE SCALE GENOMIC DNA]</scope>
    <source>
        <strain evidence="3 4">DT7-4</strain>
    </source>
</reference>
<accession>A0ABS7DAN5</accession>
<proteinExistence type="inferred from homology"/>
<dbReference type="SUPFAM" id="SSF54637">
    <property type="entry name" value="Thioesterase/thiol ester dehydrase-isomerase"/>
    <property type="match status" value="1"/>
</dbReference>
<organism evidence="3 4">
    <name type="scientific">Paenibacillus oenotherae</name>
    <dbReference type="NCBI Taxonomy" id="1435645"/>
    <lineage>
        <taxon>Bacteria</taxon>
        <taxon>Bacillati</taxon>
        <taxon>Bacillota</taxon>
        <taxon>Bacilli</taxon>
        <taxon>Bacillales</taxon>
        <taxon>Paenibacillaceae</taxon>
        <taxon>Paenibacillus</taxon>
    </lineage>
</organism>